<evidence type="ECO:0000256" key="6">
    <source>
        <dbReference type="SAM" id="MobiDB-lite"/>
    </source>
</evidence>
<comment type="subcellular location">
    <subcellularLocation>
        <location evidence="1">Membrane</location>
        <topology evidence="1">Multi-pass membrane protein</topology>
    </subcellularLocation>
</comment>
<keyword evidence="4 7" id="KW-0472">Membrane</keyword>
<sequence length="722" mass="78233">MTRKTYFGCPCPPTVSFIRRLGSALFYATCSSLITIVNKLVLTTYGFPSFQLLAVGQLTATVFVLYLARSFNLIRFPHFSENAVNKIMPLPIFFFGNLLFGLASTQAISLPMFTVLRRFSIWLTMIGEQLILRQTQSLSAQASVYLMLLGAVIAVSDDLTFNWSGYIFLIMNNFSTAAQGIVIKRKLVNKDFNQNGLLFYNSFVVLGPAVILTFLTEDLTKVWNYDRYSDTGFIIAFLFSSLMGFLLNYSTMLCTNYNSPLTTTVVGACKNMFVTYLGMLIGGDYIYSHVNFIGLNISVIGSLIYSWVTFTRKSSVTVPHGNDSSTATLENRKDVHNIFVGFILATKVVAQTTTAPTTFMGYIVNYTDIDPYSCTSTTTVTVSSDTTTICLTTTQEPTTTTVATTTAEATTAEATTAAATTADATTAAATTADATTAAATTTGSQSTTSTTVTTESLSTKQTSTEVTTTISTTTTSQLNNVTTTTITSTGSAFIIPTCANHTLGPSCNVSSSICNMTQPCLNLATCFPNISVPLGYVCACQVGYTGVNCEIDNTSCSSNSVCLSGGSCNSAANETTCKCPVGKTGSHCEYEINACGNITCQNDGLCVSKYGNWSCVCTNSDLYSGTYCQHKSSSLRTKEVVSRSFACVAIGCISTVIAFIIILDVLKYGFKVNPAGSEIRTWREKKKLQRRAMRRRGERSRKKKIDNPRMHATAVRFNYINA</sequence>
<feature type="transmembrane region" description="Helical" evidence="7">
    <location>
        <begin position="261"/>
        <end position="279"/>
    </location>
</feature>
<comment type="caution">
    <text evidence="5">Lacks conserved residue(s) required for the propagation of feature annotation.</text>
</comment>
<dbReference type="AlphaFoldDB" id="A0A814IWZ0"/>
<comment type="caution">
    <text evidence="9">The sequence shown here is derived from an EMBL/GenBank/DDBJ whole genome shotgun (WGS) entry which is preliminary data.</text>
</comment>
<dbReference type="CDD" id="cd00054">
    <property type="entry name" value="EGF_CA"/>
    <property type="match status" value="2"/>
</dbReference>
<evidence type="ECO:0000256" key="4">
    <source>
        <dbReference type="ARBA" id="ARBA00023136"/>
    </source>
</evidence>
<evidence type="ECO:0000259" key="8">
    <source>
        <dbReference type="PROSITE" id="PS50026"/>
    </source>
</evidence>
<dbReference type="SMART" id="SM00181">
    <property type="entry name" value="EGF"/>
    <property type="match status" value="3"/>
</dbReference>
<proteinExistence type="predicted"/>
<feature type="domain" description="EGF-like" evidence="8">
    <location>
        <begin position="552"/>
        <end position="589"/>
    </location>
</feature>
<gene>
    <name evidence="9" type="ORF">XAT740_LOCUS14566</name>
</gene>
<dbReference type="PANTHER" id="PTHR11132">
    <property type="entry name" value="SOLUTE CARRIER FAMILY 35"/>
    <property type="match status" value="1"/>
</dbReference>
<keyword evidence="5" id="KW-1015">Disulfide bond</keyword>
<feature type="transmembrane region" description="Helical" evidence="7">
    <location>
        <begin position="640"/>
        <end position="663"/>
    </location>
</feature>
<keyword evidence="3 7" id="KW-1133">Transmembrane helix</keyword>
<feature type="transmembrane region" description="Helical" evidence="7">
    <location>
        <begin position="88"/>
        <end position="116"/>
    </location>
</feature>
<keyword evidence="2 7" id="KW-0812">Transmembrane</keyword>
<dbReference type="Pfam" id="PF00008">
    <property type="entry name" value="EGF"/>
    <property type="match status" value="1"/>
</dbReference>
<evidence type="ECO:0000256" key="5">
    <source>
        <dbReference type="PROSITE-ProRule" id="PRU00076"/>
    </source>
</evidence>
<dbReference type="SUPFAM" id="SSF57196">
    <property type="entry name" value="EGF/Laminin"/>
    <property type="match status" value="3"/>
</dbReference>
<evidence type="ECO:0000256" key="7">
    <source>
        <dbReference type="SAM" id="Phobius"/>
    </source>
</evidence>
<reference evidence="9" key="1">
    <citation type="submission" date="2021-02" db="EMBL/GenBank/DDBJ databases">
        <authorList>
            <person name="Nowell W R."/>
        </authorList>
    </citation>
    <scope>NUCLEOTIDE SEQUENCE</scope>
</reference>
<dbReference type="PROSITE" id="PS00022">
    <property type="entry name" value="EGF_1"/>
    <property type="match status" value="2"/>
</dbReference>
<evidence type="ECO:0000313" key="10">
    <source>
        <dbReference type="Proteomes" id="UP000663828"/>
    </source>
</evidence>
<feature type="region of interest" description="Disordered" evidence="6">
    <location>
        <begin position="438"/>
        <end position="463"/>
    </location>
</feature>
<feature type="transmembrane region" description="Helical" evidence="7">
    <location>
        <begin position="228"/>
        <end position="249"/>
    </location>
</feature>
<dbReference type="PROSITE" id="PS50026">
    <property type="entry name" value="EGF_3"/>
    <property type="match status" value="3"/>
</dbReference>
<feature type="transmembrane region" description="Helical" evidence="7">
    <location>
        <begin position="24"/>
        <end position="42"/>
    </location>
</feature>
<protein>
    <recommendedName>
        <fullName evidence="8">EGF-like domain-containing protein</fullName>
    </recommendedName>
</protein>
<feature type="domain" description="EGF-like" evidence="8">
    <location>
        <begin position="591"/>
        <end position="629"/>
    </location>
</feature>
<evidence type="ECO:0000256" key="2">
    <source>
        <dbReference type="ARBA" id="ARBA00022692"/>
    </source>
</evidence>
<dbReference type="Gene3D" id="2.10.25.10">
    <property type="entry name" value="Laminin"/>
    <property type="match status" value="2"/>
</dbReference>
<evidence type="ECO:0000313" key="9">
    <source>
        <dbReference type="EMBL" id="CAF1027457.1"/>
    </source>
</evidence>
<evidence type="ECO:0000256" key="1">
    <source>
        <dbReference type="ARBA" id="ARBA00004141"/>
    </source>
</evidence>
<feature type="disulfide bond" evidence="5">
    <location>
        <begin position="540"/>
        <end position="549"/>
    </location>
</feature>
<organism evidence="9 10">
    <name type="scientific">Adineta ricciae</name>
    <name type="common">Rotifer</name>
    <dbReference type="NCBI Taxonomy" id="249248"/>
    <lineage>
        <taxon>Eukaryota</taxon>
        <taxon>Metazoa</taxon>
        <taxon>Spiralia</taxon>
        <taxon>Gnathifera</taxon>
        <taxon>Rotifera</taxon>
        <taxon>Eurotatoria</taxon>
        <taxon>Bdelloidea</taxon>
        <taxon>Adinetida</taxon>
        <taxon>Adinetidae</taxon>
        <taxon>Adineta</taxon>
    </lineage>
</organism>
<feature type="domain" description="EGF-like" evidence="8">
    <location>
        <begin position="510"/>
        <end position="550"/>
    </location>
</feature>
<dbReference type="EMBL" id="CAJNOR010000878">
    <property type="protein sequence ID" value="CAF1027457.1"/>
    <property type="molecule type" value="Genomic_DNA"/>
</dbReference>
<feature type="transmembrane region" description="Helical" evidence="7">
    <location>
        <begin position="285"/>
        <end position="308"/>
    </location>
</feature>
<feature type="transmembrane region" description="Helical" evidence="7">
    <location>
        <begin position="49"/>
        <end position="68"/>
    </location>
</feature>
<feature type="transmembrane region" description="Helical" evidence="7">
    <location>
        <begin position="195"/>
        <end position="216"/>
    </location>
</feature>
<dbReference type="PROSITE" id="PS01186">
    <property type="entry name" value="EGF_2"/>
    <property type="match status" value="1"/>
</dbReference>
<evidence type="ECO:0000256" key="3">
    <source>
        <dbReference type="ARBA" id="ARBA00022989"/>
    </source>
</evidence>
<dbReference type="GO" id="GO:0016020">
    <property type="term" value="C:membrane"/>
    <property type="evidence" value="ECO:0007669"/>
    <property type="project" value="UniProtKB-SubCell"/>
</dbReference>
<feature type="transmembrane region" description="Helical" evidence="7">
    <location>
        <begin position="161"/>
        <end position="183"/>
    </location>
</feature>
<accession>A0A814IWZ0</accession>
<dbReference type="Pfam" id="PF03151">
    <property type="entry name" value="TPT"/>
    <property type="match status" value="1"/>
</dbReference>
<dbReference type="InterPro" id="IPR004853">
    <property type="entry name" value="Sugar_P_trans_dom"/>
</dbReference>
<dbReference type="InterPro" id="IPR050186">
    <property type="entry name" value="TPT_transporter"/>
</dbReference>
<dbReference type="InterPro" id="IPR000742">
    <property type="entry name" value="EGF"/>
</dbReference>
<keyword evidence="5" id="KW-0245">EGF-like domain</keyword>
<name>A0A814IWZ0_ADIRI</name>
<feature type="disulfide bond" evidence="5">
    <location>
        <begin position="579"/>
        <end position="588"/>
    </location>
</feature>
<keyword evidence="10" id="KW-1185">Reference proteome</keyword>
<dbReference type="Proteomes" id="UP000663828">
    <property type="component" value="Unassembled WGS sequence"/>
</dbReference>